<evidence type="ECO:0000313" key="2">
    <source>
        <dbReference type="Proteomes" id="UP000320533"/>
    </source>
</evidence>
<dbReference type="KEGG" id="bun:Bun01g_02310"/>
<accession>A0A4Y1VE73</accession>
<gene>
    <name evidence="1" type="ORF">Bun01g_02310</name>
</gene>
<protein>
    <submittedName>
        <fullName evidence="1">Uncharacterized protein</fullName>
    </submittedName>
</protein>
<evidence type="ECO:0000313" key="1">
    <source>
        <dbReference type="EMBL" id="BBK85861.1"/>
    </source>
</evidence>
<organism evidence="1 2">
    <name type="scientific">Bacteroides uniformis</name>
    <dbReference type="NCBI Taxonomy" id="820"/>
    <lineage>
        <taxon>Bacteria</taxon>
        <taxon>Pseudomonadati</taxon>
        <taxon>Bacteroidota</taxon>
        <taxon>Bacteroidia</taxon>
        <taxon>Bacteroidales</taxon>
        <taxon>Bacteroidaceae</taxon>
        <taxon>Bacteroides</taxon>
    </lineage>
</organism>
<dbReference type="Proteomes" id="UP000320533">
    <property type="component" value="Chromosome"/>
</dbReference>
<sequence>MCQDSGEKWNKRTIGSHDYNPFPEYAESLQTYLSGCLFVNVFPVLSPLDMSFVWKNKGQAFL</sequence>
<proteinExistence type="predicted"/>
<name>A0A4Y1VE73_BACUN</name>
<dbReference type="EMBL" id="AP019724">
    <property type="protein sequence ID" value="BBK85861.1"/>
    <property type="molecule type" value="Genomic_DNA"/>
</dbReference>
<reference evidence="1 2" key="1">
    <citation type="submission" date="2019-06" db="EMBL/GenBank/DDBJ databases">
        <title>Complete genome sequence of Bacteroides uniformis NBRC 113350.</title>
        <authorList>
            <person name="Miura T."/>
            <person name="Furukawa M."/>
            <person name="Shimamura M."/>
            <person name="Ohyama Y."/>
            <person name="Yamazoe A."/>
            <person name="Kawasaki H."/>
        </authorList>
    </citation>
    <scope>NUCLEOTIDE SEQUENCE [LARGE SCALE GENOMIC DNA]</scope>
    <source>
        <strain evidence="1 2">NBRC 113350</strain>
    </source>
</reference>
<dbReference type="AlphaFoldDB" id="A0A4Y1VE73"/>